<reference evidence="2" key="1">
    <citation type="submission" date="2023-06" db="EMBL/GenBank/DDBJ databases">
        <title>Identification and characterization of horizontal gene transfer across gut microbiota members of farm animals based on homology search.</title>
        <authorList>
            <person name="Zeman M."/>
            <person name="Kubasova T."/>
            <person name="Jahodarova E."/>
            <person name="Nykrynova M."/>
            <person name="Rychlik I."/>
        </authorList>
    </citation>
    <scope>NUCLEOTIDE SEQUENCE [LARGE SCALE GENOMIC DNA]</scope>
    <source>
        <strain evidence="2">154_Feed</strain>
    </source>
</reference>
<dbReference type="RefSeq" id="WP_289544551.1">
    <property type="nucleotide sequence ID" value="NZ_JAUDDZ010000003.1"/>
</dbReference>
<sequence>MMRVARGARRVLGALAIAAAVIGLLALSSRVVMPKNNQTEFGQINAAANGVMGEPADTIDVLFLGDSEAFSSFSPLQLWGEQGITSYVCATSAQRLYYTTSLLARALENQSPRVVVLETNCIFSPMSVGDAAMRALSDLFPVFEYHNRWKSLTVDDFVGPVRATWTDDLKGFRLDHATQVKPADATTYMQETDDVQRLSRFNWLYLQEIKRMCDAAGARLVLVSTPSTVNWNMARHRGMAQAASELMVDYYDLNVGDTKVEIDWSSETYDAGDHLNLSGAQKVTSAVGKILRGSYDIADHRQDAAYDGWNDAYARYRQRLSQLGAATS</sequence>
<dbReference type="SUPFAM" id="SSF52266">
    <property type="entry name" value="SGNH hydrolase"/>
    <property type="match status" value="1"/>
</dbReference>
<reference evidence="1 2" key="2">
    <citation type="submission" date="2023-06" db="EMBL/GenBank/DDBJ databases">
        <authorList>
            <person name="Zeman M."/>
            <person name="Kubasova T."/>
            <person name="Jahodarova E."/>
            <person name="Nykrynova M."/>
            <person name="Rychlik I."/>
        </authorList>
    </citation>
    <scope>NUCLEOTIDE SEQUENCE [LARGE SCALE GENOMIC DNA]</scope>
    <source>
        <strain evidence="1 2">154_Feed</strain>
    </source>
</reference>
<accession>A0ABT7V9H1</accession>
<name>A0ABT7V9H1_9ACTN</name>
<comment type="caution">
    <text evidence="1">The sequence shown here is derived from an EMBL/GenBank/DDBJ whole genome shotgun (WGS) entry which is preliminary data.</text>
</comment>
<keyword evidence="2" id="KW-1185">Reference proteome</keyword>
<evidence type="ECO:0000313" key="2">
    <source>
        <dbReference type="Proteomes" id="UP001529421"/>
    </source>
</evidence>
<dbReference type="EMBL" id="JAUDDZ010000003">
    <property type="protein sequence ID" value="MDM8274529.1"/>
    <property type="molecule type" value="Genomic_DNA"/>
</dbReference>
<organism evidence="1 2">
    <name type="scientific">Enorma phocaeensis</name>
    <dbReference type="NCBI Taxonomy" id="1871019"/>
    <lineage>
        <taxon>Bacteria</taxon>
        <taxon>Bacillati</taxon>
        <taxon>Actinomycetota</taxon>
        <taxon>Coriobacteriia</taxon>
        <taxon>Coriobacteriales</taxon>
        <taxon>Coriobacteriaceae</taxon>
        <taxon>Enorma</taxon>
    </lineage>
</organism>
<gene>
    <name evidence="1" type="ORF">QUW28_03280</name>
</gene>
<dbReference type="Proteomes" id="UP001529421">
    <property type="component" value="Unassembled WGS sequence"/>
</dbReference>
<proteinExistence type="predicted"/>
<evidence type="ECO:0008006" key="3">
    <source>
        <dbReference type="Google" id="ProtNLM"/>
    </source>
</evidence>
<evidence type="ECO:0000313" key="1">
    <source>
        <dbReference type="EMBL" id="MDM8274529.1"/>
    </source>
</evidence>
<protein>
    <recommendedName>
        <fullName evidence="3">SGNH/GDSL hydrolase family protein</fullName>
    </recommendedName>
</protein>